<evidence type="ECO:0000256" key="2">
    <source>
        <dbReference type="ARBA" id="ARBA00022723"/>
    </source>
</evidence>
<evidence type="ECO:0000313" key="13">
    <source>
        <dbReference type="Ensembl" id="ENSCSEP00000022282.1"/>
    </source>
</evidence>
<feature type="domain" description="C2H2-type" evidence="12">
    <location>
        <begin position="522"/>
        <end position="550"/>
    </location>
</feature>
<feature type="region of interest" description="Disordered" evidence="11">
    <location>
        <begin position="69"/>
        <end position="143"/>
    </location>
</feature>
<comment type="subcellular location">
    <subcellularLocation>
        <location evidence="1">Nucleus</location>
    </subcellularLocation>
</comment>
<dbReference type="GO" id="GO:0000978">
    <property type="term" value="F:RNA polymerase II cis-regulatory region sequence-specific DNA binding"/>
    <property type="evidence" value="ECO:0007669"/>
    <property type="project" value="TreeGrafter"/>
</dbReference>
<protein>
    <submittedName>
        <fullName evidence="13">Zinc finger protein 438</fullName>
    </submittedName>
</protein>
<name>A0A3P8W6X3_CYNSE</name>
<feature type="compositionally biased region" description="Polar residues" evidence="11">
    <location>
        <begin position="242"/>
        <end position="251"/>
    </location>
</feature>
<dbReference type="PANTHER" id="PTHR24376">
    <property type="entry name" value="ZINC FINGER PROTEIN"/>
    <property type="match status" value="1"/>
</dbReference>
<evidence type="ECO:0000256" key="7">
    <source>
        <dbReference type="ARBA" id="ARBA00023125"/>
    </source>
</evidence>
<keyword evidence="2" id="KW-0479">Metal-binding</keyword>
<dbReference type="PROSITE" id="PS00028">
    <property type="entry name" value="ZINC_FINGER_C2H2_1"/>
    <property type="match status" value="5"/>
</dbReference>
<evidence type="ECO:0000256" key="11">
    <source>
        <dbReference type="SAM" id="MobiDB-lite"/>
    </source>
</evidence>
<feature type="compositionally biased region" description="Low complexity" evidence="11">
    <location>
        <begin position="74"/>
        <end position="92"/>
    </location>
</feature>
<dbReference type="Proteomes" id="UP000265120">
    <property type="component" value="Chromosome 3"/>
</dbReference>
<evidence type="ECO:0000256" key="10">
    <source>
        <dbReference type="PROSITE-ProRule" id="PRU00042"/>
    </source>
</evidence>
<evidence type="ECO:0000256" key="5">
    <source>
        <dbReference type="ARBA" id="ARBA00022833"/>
    </source>
</evidence>
<evidence type="ECO:0000256" key="3">
    <source>
        <dbReference type="ARBA" id="ARBA00022737"/>
    </source>
</evidence>
<dbReference type="RefSeq" id="XP_024910155.1">
    <property type="nucleotide sequence ID" value="XM_025054387.1"/>
</dbReference>
<feature type="domain" description="C2H2-type" evidence="12">
    <location>
        <begin position="494"/>
        <end position="521"/>
    </location>
</feature>
<evidence type="ECO:0000256" key="4">
    <source>
        <dbReference type="ARBA" id="ARBA00022771"/>
    </source>
</evidence>
<dbReference type="FunFam" id="3.30.160.60:FF:000325">
    <property type="entry name" value="ZFP90 zinc finger protein"/>
    <property type="match status" value="1"/>
</dbReference>
<sequence length="792" mass="86604">MKSLQFRSIAPKAPAVVPSPSPAVLPGQCPSSLPEATTASSPKSVIVPTQNYTLMQIASQDGTFSLVALPPSVPSQTTPPQQQQQQQTQSVQKNLKLPIPRYQPMRSKGSVPKVKPPSPAVRTKVTCSDATTSPMKPVSPTSKLLVNTVPPTTEIKQESKCTETIVPKEEPTEQLILINPGSSDISVTALLPDNAVLYPSSQPEQATDQSEPPASGGFIQNFHYQSSSIKTSPSKSSEDGKTTASLCQSKPTVAQPQSSITLLSPAIFSKAVQIIPTPPKGKLPIMPYLKMKSTIVPAAKVASNISPEKKGLSFQTGHASSMNTANNTVEPAKNMGHNQVSSSALQNQAKTTVVPVFGILQKPPSKKRGRKRKTMEDMLAFEARKKRSLSFFRRRVPEKSPAVVPASKQKEVDISKKYRSIRPKPILLMETVPQLVSLPAITSDGQEQELVLGHQFSNTPTTKSPDGPSQSASVALHLRAPSHPRMFVGSRLIHHCPTCSRCFQFKHHLQSHMNSHTNSRPYICLVCRKAYAHSGSLSTHMKLHHSEVRPRRSLSCEFCEKSFGYVGVYFSHLREVHKVVLTVEPSISHHEVKVSPEGDSAPEPSDEQDCEDPVELQIKCGRCQTVTPTFADMKMHLLHVHRVKVHVGPPEGWKASGCRQAEKELVKHAAHYWRQLNKKRNVVKCGSCDEEFFSFSKLEKHVKSHHCGKEDIGGTVSSSDCGGGLGVLAAGSAFNCVLCSKVMDTKDVLMEHWRCYHHCEQPDLLWDALSSFSGQEECEADGELDTPAPSPH</sequence>
<evidence type="ECO:0000256" key="9">
    <source>
        <dbReference type="ARBA" id="ARBA00023242"/>
    </source>
</evidence>
<feature type="domain" description="C2H2-type" evidence="12">
    <location>
        <begin position="554"/>
        <end position="577"/>
    </location>
</feature>
<feature type="region of interest" description="Disordered" evidence="11">
    <location>
        <begin position="1"/>
        <end position="22"/>
    </location>
</feature>
<proteinExistence type="predicted"/>
<dbReference type="CTD" id="220929"/>
<keyword evidence="5" id="KW-0862">Zinc</keyword>
<feature type="compositionally biased region" description="Polar residues" evidence="11">
    <location>
        <begin position="125"/>
        <end position="143"/>
    </location>
</feature>
<dbReference type="AlphaFoldDB" id="A0A3P8W6X3"/>
<reference evidence="13" key="2">
    <citation type="submission" date="2025-05" db="UniProtKB">
        <authorList>
            <consortium name="Ensembl"/>
        </authorList>
    </citation>
    <scope>IDENTIFICATION</scope>
</reference>
<keyword evidence="6" id="KW-0805">Transcription regulation</keyword>
<dbReference type="GO" id="GO:0001228">
    <property type="term" value="F:DNA-binding transcription activator activity, RNA polymerase II-specific"/>
    <property type="evidence" value="ECO:0007669"/>
    <property type="project" value="TreeGrafter"/>
</dbReference>
<dbReference type="GO" id="GO:0005634">
    <property type="term" value="C:nucleus"/>
    <property type="evidence" value="ECO:0007669"/>
    <property type="project" value="UniProtKB-SubCell"/>
</dbReference>
<keyword evidence="4 10" id="KW-0863">Zinc-finger</keyword>
<dbReference type="SUPFAM" id="SSF57667">
    <property type="entry name" value="beta-beta-alpha zinc fingers"/>
    <property type="match status" value="1"/>
</dbReference>
<dbReference type="KEGG" id="csem:103377108"/>
<keyword evidence="8" id="KW-0804">Transcription</keyword>
<keyword evidence="9" id="KW-0539">Nucleus</keyword>
<feature type="domain" description="C2H2-type" evidence="12">
    <location>
        <begin position="734"/>
        <end position="762"/>
    </location>
</feature>
<feature type="domain" description="C2H2-type" evidence="12">
    <location>
        <begin position="683"/>
        <end position="711"/>
    </location>
</feature>
<dbReference type="Gene3D" id="3.30.160.60">
    <property type="entry name" value="Classic Zinc Finger"/>
    <property type="match status" value="2"/>
</dbReference>
<keyword evidence="7" id="KW-0238">DNA-binding</keyword>
<evidence type="ECO:0000313" key="14">
    <source>
        <dbReference type="Proteomes" id="UP000265120"/>
    </source>
</evidence>
<evidence type="ECO:0000259" key="12">
    <source>
        <dbReference type="PROSITE" id="PS50157"/>
    </source>
</evidence>
<dbReference type="OMA" id="APFWKQH"/>
<accession>A0A3P8W6X3</accession>
<dbReference type="GeneTree" id="ENSGT00390000014526"/>
<feature type="compositionally biased region" description="Low complexity" evidence="11">
    <location>
        <begin position="226"/>
        <end position="235"/>
    </location>
</feature>
<dbReference type="SMART" id="SM00355">
    <property type="entry name" value="ZnF_C2H2"/>
    <property type="match status" value="6"/>
</dbReference>
<keyword evidence="3" id="KW-0677">Repeat</keyword>
<feature type="region of interest" description="Disordered" evidence="11">
    <location>
        <begin position="199"/>
        <end position="251"/>
    </location>
</feature>
<evidence type="ECO:0000256" key="6">
    <source>
        <dbReference type="ARBA" id="ARBA00023015"/>
    </source>
</evidence>
<dbReference type="OrthoDB" id="3437960at2759"/>
<dbReference type="InterPro" id="IPR036236">
    <property type="entry name" value="Znf_C2H2_sf"/>
</dbReference>
<organism evidence="13 14">
    <name type="scientific">Cynoglossus semilaevis</name>
    <name type="common">Tongue sole</name>
    <dbReference type="NCBI Taxonomy" id="244447"/>
    <lineage>
        <taxon>Eukaryota</taxon>
        <taxon>Metazoa</taxon>
        <taxon>Chordata</taxon>
        <taxon>Craniata</taxon>
        <taxon>Vertebrata</taxon>
        <taxon>Euteleostomi</taxon>
        <taxon>Actinopterygii</taxon>
        <taxon>Neopterygii</taxon>
        <taxon>Teleostei</taxon>
        <taxon>Neoteleostei</taxon>
        <taxon>Acanthomorphata</taxon>
        <taxon>Carangaria</taxon>
        <taxon>Pleuronectiformes</taxon>
        <taxon>Pleuronectoidei</taxon>
        <taxon>Cynoglossidae</taxon>
        <taxon>Cynoglossinae</taxon>
        <taxon>Cynoglossus</taxon>
    </lineage>
</organism>
<dbReference type="PROSITE" id="PS50157">
    <property type="entry name" value="ZINC_FINGER_C2H2_2"/>
    <property type="match status" value="5"/>
</dbReference>
<dbReference type="GO" id="GO:0008270">
    <property type="term" value="F:zinc ion binding"/>
    <property type="evidence" value="ECO:0007669"/>
    <property type="project" value="UniProtKB-KW"/>
</dbReference>
<reference evidence="13 14" key="1">
    <citation type="journal article" date="2014" name="Nat. Genet.">
        <title>Whole-genome sequence of a flatfish provides insights into ZW sex chromosome evolution and adaptation to a benthic lifestyle.</title>
        <authorList>
            <person name="Chen S."/>
            <person name="Zhang G."/>
            <person name="Shao C."/>
            <person name="Huang Q."/>
            <person name="Liu G."/>
            <person name="Zhang P."/>
            <person name="Song W."/>
            <person name="An N."/>
            <person name="Chalopin D."/>
            <person name="Volff J.N."/>
            <person name="Hong Y."/>
            <person name="Li Q."/>
            <person name="Sha Z."/>
            <person name="Zhou H."/>
            <person name="Xie M."/>
            <person name="Yu Q."/>
            <person name="Liu Y."/>
            <person name="Xiang H."/>
            <person name="Wang N."/>
            <person name="Wu K."/>
            <person name="Yang C."/>
            <person name="Zhou Q."/>
            <person name="Liao X."/>
            <person name="Yang L."/>
            <person name="Hu Q."/>
            <person name="Zhang J."/>
            <person name="Meng L."/>
            <person name="Jin L."/>
            <person name="Tian Y."/>
            <person name="Lian J."/>
            <person name="Yang J."/>
            <person name="Miao G."/>
            <person name="Liu S."/>
            <person name="Liang Z."/>
            <person name="Yan F."/>
            <person name="Li Y."/>
            <person name="Sun B."/>
            <person name="Zhang H."/>
            <person name="Zhang J."/>
            <person name="Zhu Y."/>
            <person name="Du M."/>
            <person name="Zhao Y."/>
            <person name="Schartl M."/>
            <person name="Tang Q."/>
            <person name="Wang J."/>
        </authorList>
    </citation>
    <scope>NUCLEOTIDE SEQUENCE</scope>
</reference>
<feature type="compositionally biased region" description="Polar residues" evidence="11">
    <location>
        <begin position="199"/>
        <end position="212"/>
    </location>
</feature>
<evidence type="ECO:0000256" key="8">
    <source>
        <dbReference type="ARBA" id="ARBA00023163"/>
    </source>
</evidence>
<dbReference type="InterPro" id="IPR013087">
    <property type="entry name" value="Znf_C2H2_type"/>
</dbReference>
<keyword evidence="14" id="KW-1185">Reference proteome</keyword>
<dbReference type="PANTHER" id="PTHR24376:SF216">
    <property type="entry name" value="ZINC FINGER PROTEIN 420-LIKE"/>
    <property type="match status" value="1"/>
</dbReference>
<dbReference type="Ensembl" id="ENSCSET00000022558.1">
    <property type="protein sequence ID" value="ENSCSEP00000022274.1"/>
    <property type="gene ID" value="ENSCSEG00000014196.1"/>
</dbReference>
<dbReference type="GeneID" id="103377108"/>
<evidence type="ECO:0000256" key="1">
    <source>
        <dbReference type="ARBA" id="ARBA00004123"/>
    </source>
</evidence>
<dbReference type="Ensembl" id="ENSCSET00000022566.1">
    <property type="protein sequence ID" value="ENSCSEP00000022282.1"/>
    <property type="gene ID" value="ENSCSEG00000014196.1"/>
</dbReference>